<reference evidence="3 4" key="1">
    <citation type="submission" date="2017-08" db="EMBL/GenBank/DDBJ databases">
        <title>Infants hospitalized years apart are colonized by the same room-sourced microbial strains.</title>
        <authorList>
            <person name="Brooks B."/>
            <person name="Olm M.R."/>
            <person name="Firek B.A."/>
            <person name="Baker R."/>
            <person name="Thomas B.C."/>
            <person name="Morowitz M.J."/>
            <person name="Banfield J.F."/>
        </authorList>
    </citation>
    <scope>NUCLEOTIDE SEQUENCE [LARGE SCALE GENOMIC DNA]</scope>
    <source>
        <strain evidence="3">S2_003_000_R2_4</strain>
    </source>
</reference>
<name>A0A2W5VA58_9CAUL</name>
<dbReference type="PRINTS" id="PR00313">
    <property type="entry name" value="CABNDNGRPT"/>
</dbReference>
<evidence type="ECO:0000256" key="2">
    <source>
        <dbReference type="ARBA" id="ARBA00022525"/>
    </source>
</evidence>
<dbReference type="InterPro" id="IPR001343">
    <property type="entry name" value="Hemolysn_Ca-bd"/>
</dbReference>
<dbReference type="EMBL" id="QFQZ01000065">
    <property type="protein sequence ID" value="PZR32255.1"/>
    <property type="molecule type" value="Genomic_DNA"/>
</dbReference>
<dbReference type="Pfam" id="PF00353">
    <property type="entry name" value="HemolysinCabind"/>
    <property type="match status" value="1"/>
</dbReference>
<dbReference type="PANTHER" id="PTHR38340">
    <property type="entry name" value="S-LAYER PROTEIN"/>
    <property type="match status" value="1"/>
</dbReference>
<evidence type="ECO:0000313" key="3">
    <source>
        <dbReference type="EMBL" id="PZR32255.1"/>
    </source>
</evidence>
<evidence type="ECO:0000313" key="4">
    <source>
        <dbReference type="Proteomes" id="UP000249393"/>
    </source>
</evidence>
<comment type="subcellular location">
    <subcellularLocation>
        <location evidence="1">Secreted</location>
    </subcellularLocation>
</comment>
<dbReference type="PANTHER" id="PTHR38340:SF1">
    <property type="entry name" value="S-LAYER PROTEIN"/>
    <property type="match status" value="1"/>
</dbReference>
<dbReference type="SUPFAM" id="SSF51120">
    <property type="entry name" value="beta-Roll"/>
    <property type="match status" value="1"/>
</dbReference>
<dbReference type="GO" id="GO:0005509">
    <property type="term" value="F:calcium ion binding"/>
    <property type="evidence" value="ECO:0007669"/>
    <property type="project" value="InterPro"/>
</dbReference>
<sequence length="155" mass="15530">MIRGMGGDDLLRGNGGADFLYGGDGADTLSGGAGNDWLEGGAGADIVMGGAGADRFVLTAVSDSTAAAQDRFDDFSYAEGDRIDLSAIDANTALTGDQAFRFIGSTAFSGAAGELRATPAGNGLMTVYGDVDGDGVAEVQFLVRASALSGAEFLL</sequence>
<accession>A0A2W5VA58</accession>
<dbReference type="PROSITE" id="PS00330">
    <property type="entry name" value="HEMOLYSIN_CALCIUM"/>
    <property type="match status" value="2"/>
</dbReference>
<dbReference type="AlphaFoldDB" id="A0A2W5VA58"/>
<protein>
    <submittedName>
        <fullName evidence="3">Uncharacterized protein</fullName>
    </submittedName>
</protein>
<evidence type="ECO:0000256" key="1">
    <source>
        <dbReference type="ARBA" id="ARBA00004613"/>
    </source>
</evidence>
<proteinExistence type="predicted"/>
<dbReference type="GO" id="GO:0005615">
    <property type="term" value="C:extracellular space"/>
    <property type="evidence" value="ECO:0007669"/>
    <property type="project" value="InterPro"/>
</dbReference>
<dbReference type="InterPro" id="IPR011049">
    <property type="entry name" value="Serralysin-like_metalloprot_C"/>
</dbReference>
<dbReference type="Gene3D" id="2.150.10.10">
    <property type="entry name" value="Serralysin-like metalloprotease, C-terminal"/>
    <property type="match status" value="1"/>
</dbReference>
<comment type="caution">
    <text evidence="3">The sequence shown here is derived from an EMBL/GenBank/DDBJ whole genome shotgun (WGS) entry which is preliminary data.</text>
</comment>
<dbReference type="InterPro" id="IPR018511">
    <property type="entry name" value="Hemolysin-typ_Ca-bd_CS"/>
</dbReference>
<organism evidence="3 4">
    <name type="scientific">Caulobacter segnis</name>
    <dbReference type="NCBI Taxonomy" id="88688"/>
    <lineage>
        <taxon>Bacteria</taxon>
        <taxon>Pseudomonadati</taxon>
        <taxon>Pseudomonadota</taxon>
        <taxon>Alphaproteobacteria</taxon>
        <taxon>Caulobacterales</taxon>
        <taxon>Caulobacteraceae</taxon>
        <taxon>Caulobacter</taxon>
    </lineage>
</organism>
<keyword evidence="2" id="KW-0964">Secreted</keyword>
<dbReference type="InterPro" id="IPR050557">
    <property type="entry name" value="RTX_toxin/Mannuronan_C5-epim"/>
</dbReference>
<gene>
    <name evidence="3" type="ORF">DI526_17250</name>
</gene>
<dbReference type="Proteomes" id="UP000249393">
    <property type="component" value="Unassembled WGS sequence"/>
</dbReference>